<evidence type="ECO:0000256" key="3">
    <source>
        <dbReference type="ARBA" id="ARBA00022692"/>
    </source>
</evidence>
<name>A0A8D0CUU8_SANLU</name>
<dbReference type="InterPro" id="IPR018499">
    <property type="entry name" value="Tetraspanin/Peripherin"/>
</dbReference>
<evidence type="ECO:0000256" key="6">
    <source>
        <dbReference type="RuleBase" id="RU361218"/>
    </source>
</evidence>
<evidence type="ECO:0000313" key="8">
    <source>
        <dbReference type="Proteomes" id="UP000694568"/>
    </source>
</evidence>
<dbReference type="PANTHER" id="PTHR19282:SF39">
    <property type="entry name" value="LEUKOCYTE SURFACE ANTIGEN CD53"/>
    <property type="match status" value="1"/>
</dbReference>
<comment type="subcellular location">
    <subcellularLocation>
        <location evidence="1 6">Membrane</location>
        <topology evidence="1 6">Multi-pass membrane protein</topology>
    </subcellularLocation>
</comment>
<dbReference type="SUPFAM" id="SSF48652">
    <property type="entry name" value="Tetraspanin"/>
    <property type="match status" value="1"/>
</dbReference>
<dbReference type="Ensembl" id="ENSSLUT00000013382.1">
    <property type="protein sequence ID" value="ENSSLUP00000012945.1"/>
    <property type="gene ID" value="ENSSLUG00000006136.1"/>
</dbReference>
<dbReference type="PIRSF" id="PIRSF002419">
    <property type="entry name" value="Tetraspanin"/>
    <property type="match status" value="1"/>
</dbReference>
<dbReference type="PRINTS" id="PR00259">
    <property type="entry name" value="TMFOUR"/>
</dbReference>
<feature type="transmembrane region" description="Helical" evidence="6">
    <location>
        <begin position="12"/>
        <end position="35"/>
    </location>
</feature>
<keyword evidence="5 6" id="KW-0472">Membrane</keyword>
<reference evidence="7" key="2">
    <citation type="submission" date="2025-09" db="UniProtKB">
        <authorList>
            <consortium name="Ensembl"/>
        </authorList>
    </citation>
    <scope>IDENTIFICATION</scope>
</reference>
<feature type="transmembrane region" description="Helical" evidence="6">
    <location>
        <begin position="69"/>
        <end position="93"/>
    </location>
</feature>
<evidence type="ECO:0000256" key="2">
    <source>
        <dbReference type="ARBA" id="ARBA00006840"/>
    </source>
</evidence>
<dbReference type="GO" id="GO:0005886">
    <property type="term" value="C:plasma membrane"/>
    <property type="evidence" value="ECO:0007669"/>
    <property type="project" value="TreeGrafter"/>
</dbReference>
<organism evidence="7 8">
    <name type="scientific">Sander lucioperca</name>
    <name type="common">Pike-perch</name>
    <name type="synonym">Perca lucioperca</name>
    <dbReference type="NCBI Taxonomy" id="283035"/>
    <lineage>
        <taxon>Eukaryota</taxon>
        <taxon>Metazoa</taxon>
        <taxon>Chordata</taxon>
        <taxon>Craniata</taxon>
        <taxon>Vertebrata</taxon>
        <taxon>Euteleostomi</taxon>
        <taxon>Actinopterygii</taxon>
        <taxon>Neopterygii</taxon>
        <taxon>Teleostei</taxon>
        <taxon>Neoteleostei</taxon>
        <taxon>Acanthomorphata</taxon>
        <taxon>Eupercaria</taxon>
        <taxon>Perciformes</taxon>
        <taxon>Percoidei</taxon>
        <taxon>Percidae</taxon>
        <taxon>Luciopercinae</taxon>
        <taxon>Sander</taxon>
    </lineage>
</organism>
<evidence type="ECO:0000256" key="5">
    <source>
        <dbReference type="ARBA" id="ARBA00023136"/>
    </source>
</evidence>
<dbReference type="Proteomes" id="UP000694568">
    <property type="component" value="Unplaced"/>
</dbReference>
<evidence type="ECO:0000256" key="4">
    <source>
        <dbReference type="ARBA" id="ARBA00022989"/>
    </source>
</evidence>
<dbReference type="GeneTree" id="ENSGT00940000159669"/>
<protein>
    <recommendedName>
        <fullName evidence="6">Tetraspanin</fullName>
    </recommendedName>
</protein>
<gene>
    <name evidence="7" type="primary">LOC116065634</name>
</gene>
<reference evidence="7" key="1">
    <citation type="submission" date="2025-08" db="UniProtKB">
        <authorList>
            <consortium name="Ensembl"/>
        </authorList>
    </citation>
    <scope>IDENTIFICATION</scope>
</reference>
<sequence length="253" mass="28561">MNRCCVNCSKTLLIHLNFLCWMIHSQFASLVTSFWPVYPAHTLVVSGTIVTCVCYLGVLGGMKENRCMLITFFVLVFILMLVELAMACVFLVYSTEIDTYFEKDLMRSLEIYRQSSPESNTTIKDDFDAVQDLVNDVRLCDSSFYSFTSPSPAEAHVHSIKVVFFVQFRCCGVHGVADWKGNVPVSCCSSSPCSTLLHPPWPEGCLVKLRNWFARNYLNTGAGVVTMFIIQFICLSITVPLFCHFSRRGLGYQ</sequence>
<dbReference type="AlphaFoldDB" id="A0A8D0CUU8"/>
<comment type="similarity">
    <text evidence="2 6">Belongs to the tetraspanin (TM4SF) family.</text>
</comment>
<dbReference type="Gene3D" id="1.10.1450.10">
    <property type="entry name" value="Tetraspanin"/>
    <property type="match status" value="1"/>
</dbReference>
<keyword evidence="8" id="KW-1185">Reference proteome</keyword>
<dbReference type="InterPro" id="IPR000301">
    <property type="entry name" value="Tetraspanin_animals"/>
</dbReference>
<keyword evidence="4 6" id="KW-1133">Transmembrane helix</keyword>
<accession>A0A8D0CUU8</accession>
<feature type="transmembrane region" description="Helical" evidence="6">
    <location>
        <begin position="222"/>
        <end position="243"/>
    </location>
</feature>
<dbReference type="PANTHER" id="PTHR19282">
    <property type="entry name" value="TETRASPANIN"/>
    <property type="match status" value="1"/>
</dbReference>
<dbReference type="Pfam" id="PF00335">
    <property type="entry name" value="Tetraspanin"/>
    <property type="match status" value="1"/>
</dbReference>
<keyword evidence="3 6" id="KW-0812">Transmembrane</keyword>
<feature type="transmembrane region" description="Helical" evidence="6">
    <location>
        <begin position="41"/>
        <end position="62"/>
    </location>
</feature>
<evidence type="ECO:0000313" key="7">
    <source>
        <dbReference type="Ensembl" id="ENSSLUP00000012945.1"/>
    </source>
</evidence>
<evidence type="ECO:0000256" key="1">
    <source>
        <dbReference type="ARBA" id="ARBA00004141"/>
    </source>
</evidence>
<dbReference type="InterPro" id="IPR008952">
    <property type="entry name" value="Tetraspanin_EC2_sf"/>
</dbReference>
<proteinExistence type="inferred from homology"/>